<dbReference type="Proteomes" id="UP000595437">
    <property type="component" value="Chromosome 11"/>
</dbReference>
<dbReference type="PROSITE" id="PS50023">
    <property type="entry name" value="LIM_DOMAIN_2"/>
    <property type="match status" value="1"/>
</dbReference>
<evidence type="ECO:0000256" key="3">
    <source>
        <dbReference type="ARBA" id="ARBA00022833"/>
    </source>
</evidence>
<evidence type="ECO:0000256" key="2">
    <source>
        <dbReference type="ARBA" id="ARBA00022723"/>
    </source>
</evidence>
<name>A0A7T8H2C4_CALRO</name>
<evidence type="ECO:0000256" key="1">
    <source>
        <dbReference type="ARBA" id="ARBA00004123"/>
    </source>
</evidence>
<evidence type="ECO:0000256" key="5">
    <source>
        <dbReference type="ARBA" id="ARBA00023125"/>
    </source>
</evidence>
<dbReference type="PANTHER" id="PTHR24208:SF105">
    <property type="entry name" value="DLIM1"/>
    <property type="match status" value="1"/>
</dbReference>
<feature type="domain" description="LIM zinc-binding" evidence="10">
    <location>
        <begin position="1"/>
        <end position="50"/>
    </location>
</feature>
<dbReference type="GO" id="GO:0005634">
    <property type="term" value="C:nucleus"/>
    <property type="evidence" value="ECO:0007669"/>
    <property type="project" value="UniProtKB-SubCell"/>
</dbReference>
<dbReference type="GO" id="GO:0030182">
    <property type="term" value="P:neuron differentiation"/>
    <property type="evidence" value="ECO:0007669"/>
    <property type="project" value="TreeGrafter"/>
</dbReference>
<keyword evidence="4 8" id="KW-0440">LIM domain</keyword>
<evidence type="ECO:0000313" key="12">
    <source>
        <dbReference type="Proteomes" id="UP000595437"/>
    </source>
</evidence>
<evidence type="ECO:0000259" key="10">
    <source>
        <dbReference type="PROSITE" id="PS50023"/>
    </source>
</evidence>
<feature type="region of interest" description="Disordered" evidence="9">
    <location>
        <begin position="46"/>
        <end position="118"/>
    </location>
</feature>
<dbReference type="GO" id="GO:0046872">
    <property type="term" value="F:metal ion binding"/>
    <property type="evidence" value="ECO:0007669"/>
    <property type="project" value="UniProtKB-KW"/>
</dbReference>
<dbReference type="OrthoDB" id="10068367at2759"/>
<keyword evidence="3 8" id="KW-0862">Zinc</keyword>
<sequence>MVRKARNRVFHLNCFTCGVCRKQLLTGEKLYVLQDESFVCKEDFYPGSRRRTRNKGTRGGSDFGQNDSEDENKKEKRRGPRTTIKAKQLEILKSTFNSTPKPRVTSGSNWPRRRGCPCGSYRSGFRIGGVRSDG</sequence>
<keyword evidence="5" id="KW-0238">DNA-binding</keyword>
<evidence type="ECO:0000256" key="8">
    <source>
        <dbReference type="PROSITE-ProRule" id="PRU00125"/>
    </source>
</evidence>
<evidence type="ECO:0000256" key="6">
    <source>
        <dbReference type="ARBA" id="ARBA00023155"/>
    </source>
</evidence>
<reference evidence="12" key="1">
    <citation type="submission" date="2021-01" db="EMBL/GenBank/DDBJ databases">
        <title>Caligus Genome Assembly.</title>
        <authorList>
            <person name="Gallardo-Escarate C."/>
        </authorList>
    </citation>
    <scope>NUCLEOTIDE SEQUENCE [LARGE SCALE GENOMIC DNA]</scope>
</reference>
<dbReference type="Pfam" id="PF00412">
    <property type="entry name" value="LIM"/>
    <property type="match status" value="1"/>
</dbReference>
<keyword evidence="12" id="KW-1185">Reference proteome</keyword>
<dbReference type="InterPro" id="IPR001781">
    <property type="entry name" value="Znf_LIM"/>
</dbReference>
<dbReference type="GO" id="GO:0000977">
    <property type="term" value="F:RNA polymerase II transcription regulatory region sequence-specific DNA binding"/>
    <property type="evidence" value="ECO:0007669"/>
    <property type="project" value="TreeGrafter"/>
</dbReference>
<dbReference type="InterPro" id="IPR050453">
    <property type="entry name" value="LIM_Homeobox_TF"/>
</dbReference>
<evidence type="ECO:0000256" key="4">
    <source>
        <dbReference type="ARBA" id="ARBA00023038"/>
    </source>
</evidence>
<keyword evidence="2 8" id="KW-0479">Metal-binding</keyword>
<evidence type="ECO:0000313" key="11">
    <source>
        <dbReference type="EMBL" id="QQP42052.1"/>
    </source>
</evidence>
<dbReference type="Gene3D" id="2.10.110.10">
    <property type="entry name" value="Cysteine Rich Protein"/>
    <property type="match status" value="1"/>
</dbReference>
<evidence type="ECO:0000256" key="7">
    <source>
        <dbReference type="ARBA" id="ARBA00023242"/>
    </source>
</evidence>
<dbReference type="Gene3D" id="1.10.10.60">
    <property type="entry name" value="Homeodomain-like"/>
    <property type="match status" value="1"/>
</dbReference>
<dbReference type="AlphaFoldDB" id="A0A7T8H2C4"/>
<organism evidence="11 12">
    <name type="scientific">Caligus rogercresseyi</name>
    <name type="common">Sea louse</name>
    <dbReference type="NCBI Taxonomy" id="217165"/>
    <lineage>
        <taxon>Eukaryota</taxon>
        <taxon>Metazoa</taxon>
        <taxon>Ecdysozoa</taxon>
        <taxon>Arthropoda</taxon>
        <taxon>Crustacea</taxon>
        <taxon>Multicrustacea</taxon>
        <taxon>Hexanauplia</taxon>
        <taxon>Copepoda</taxon>
        <taxon>Siphonostomatoida</taxon>
        <taxon>Caligidae</taxon>
        <taxon>Caligus</taxon>
    </lineage>
</organism>
<keyword evidence="6" id="KW-0371">Homeobox</keyword>
<feature type="compositionally biased region" description="Polar residues" evidence="9">
    <location>
        <begin position="94"/>
        <end position="109"/>
    </location>
</feature>
<comment type="subcellular location">
    <subcellularLocation>
        <location evidence="1">Nucleus</location>
    </subcellularLocation>
</comment>
<proteinExistence type="predicted"/>
<dbReference type="EMBL" id="CP045900">
    <property type="protein sequence ID" value="QQP42052.1"/>
    <property type="molecule type" value="Genomic_DNA"/>
</dbReference>
<gene>
    <name evidence="11" type="ORF">FKW44_016598</name>
</gene>
<accession>A0A7T8H2C4</accession>
<dbReference type="GO" id="GO:0000981">
    <property type="term" value="F:DNA-binding transcription factor activity, RNA polymerase II-specific"/>
    <property type="evidence" value="ECO:0007669"/>
    <property type="project" value="TreeGrafter"/>
</dbReference>
<keyword evidence="7" id="KW-0539">Nucleus</keyword>
<dbReference type="PANTHER" id="PTHR24208">
    <property type="entry name" value="LIM/HOMEOBOX PROTEIN LHX"/>
    <property type="match status" value="1"/>
</dbReference>
<evidence type="ECO:0000256" key="9">
    <source>
        <dbReference type="SAM" id="MobiDB-lite"/>
    </source>
</evidence>
<dbReference type="SMART" id="SM00132">
    <property type="entry name" value="LIM"/>
    <property type="match status" value="1"/>
</dbReference>
<protein>
    <recommendedName>
        <fullName evidence="10">LIM zinc-binding domain-containing protein</fullName>
    </recommendedName>
</protein>